<name>A0A8I0AA34_9CLOT</name>
<proteinExistence type="predicted"/>
<gene>
    <name evidence="2" type="ORF">H8R92_09750</name>
</gene>
<dbReference type="AlphaFoldDB" id="A0A8I0AA34"/>
<dbReference type="Proteomes" id="UP000662088">
    <property type="component" value="Unassembled WGS sequence"/>
</dbReference>
<dbReference type="Gene3D" id="1.10.260.40">
    <property type="entry name" value="lambda repressor-like DNA-binding domains"/>
    <property type="match status" value="1"/>
</dbReference>
<comment type="caution">
    <text evidence="2">The sequence shown here is derived from an EMBL/GenBank/DDBJ whole genome shotgun (WGS) entry which is preliminary data.</text>
</comment>
<dbReference type="InterPro" id="IPR001387">
    <property type="entry name" value="Cro/C1-type_HTH"/>
</dbReference>
<evidence type="ECO:0000259" key="1">
    <source>
        <dbReference type="PROSITE" id="PS50943"/>
    </source>
</evidence>
<dbReference type="CDD" id="cd00093">
    <property type="entry name" value="HTH_XRE"/>
    <property type="match status" value="1"/>
</dbReference>
<dbReference type="SUPFAM" id="SSF47413">
    <property type="entry name" value="lambda repressor-like DNA-binding domains"/>
    <property type="match status" value="1"/>
</dbReference>
<dbReference type="SMART" id="SM00530">
    <property type="entry name" value="HTH_XRE"/>
    <property type="match status" value="1"/>
</dbReference>
<dbReference type="Pfam" id="PF01381">
    <property type="entry name" value="HTH_3"/>
    <property type="match status" value="1"/>
</dbReference>
<evidence type="ECO:0000313" key="2">
    <source>
        <dbReference type="EMBL" id="MBC5640696.1"/>
    </source>
</evidence>
<keyword evidence="3" id="KW-1185">Reference proteome</keyword>
<feature type="domain" description="HTH cro/C1-type" evidence="1">
    <location>
        <begin position="35"/>
        <end position="89"/>
    </location>
</feature>
<dbReference type="PROSITE" id="PS50943">
    <property type="entry name" value="HTH_CROC1"/>
    <property type="match status" value="1"/>
</dbReference>
<sequence>MYKSATFATLFSVIKFNINTIILQDMELDTFAQKLRYLRLERNLNQHEFAKLLNRSFTSVCNLEQGNRIPKTETIKEIAEVLNVDYTYFKDQE</sequence>
<dbReference type="InterPro" id="IPR010982">
    <property type="entry name" value="Lambda_DNA-bd_dom_sf"/>
</dbReference>
<accession>A0A8I0AA34</accession>
<protein>
    <submittedName>
        <fullName evidence="2">Helix-turn-helix transcriptional regulator</fullName>
    </submittedName>
</protein>
<dbReference type="RefSeq" id="WP_186835333.1">
    <property type="nucleotide sequence ID" value="NZ_JACOOQ010000016.1"/>
</dbReference>
<dbReference type="EMBL" id="JACOOQ010000016">
    <property type="protein sequence ID" value="MBC5640696.1"/>
    <property type="molecule type" value="Genomic_DNA"/>
</dbReference>
<organism evidence="2 3">
    <name type="scientific">Clostridium lentum</name>
    <dbReference type="NCBI Taxonomy" id="2763037"/>
    <lineage>
        <taxon>Bacteria</taxon>
        <taxon>Bacillati</taxon>
        <taxon>Bacillota</taxon>
        <taxon>Clostridia</taxon>
        <taxon>Eubacteriales</taxon>
        <taxon>Clostridiaceae</taxon>
        <taxon>Clostridium</taxon>
    </lineage>
</organism>
<reference evidence="2" key="1">
    <citation type="submission" date="2020-08" db="EMBL/GenBank/DDBJ databases">
        <title>Genome public.</title>
        <authorList>
            <person name="Liu C."/>
            <person name="Sun Q."/>
        </authorList>
    </citation>
    <scope>NUCLEOTIDE SEQUENCE</scope>
    <source>
        <strain evidence="2">NSJ-42</strain>
    </source>
</reference>
<dbReference type="GO" id="GO:0003677">
    <property type="term" value="F:DNA binding"/>
    <property type="evidence" value="ECO:0007669"/>
    <property type="project" value="InterPro"/>
</dbReference>
<evidence type="ECO:0000313" key="3">
    <source>
        <dbReference type="Proteomes" id="UP000662088"/>
    </source>
</evidence>